<evidence type="ECO:0000313" key="1">
    <source>
        <dbReference type="EMBL" id="SHE68693.1"/>
    </source>
</evidence>
<dbReference type="Proteomes" id="UP000184088">
    <property type="component" value="Unassembled WGS sequence"/>
</dbReference>
<dbReference type="InterPro" id="IPR032585">
    <property type="entry name" value="DUF4912"/>
</dbReference>
<dbReference type="STRING" id="1121256.SAMN02746089_00635"/>
<accession>A0A1M4VIN1</accession>
<keyword evidence="2" id="KW-1185">Reference proteome</keyword>
<proteinExistence type="predicted"/>
<evidence type="ECO:0000313" key="2">
    <source>
        <dbReference type="Proteomes" id="UP000184088"/>
    </source>
</evidence>
<organism evidence="1 2">
    <name type="scientific">Caldanaerobius fijiensis DSM 17918</name>
    <dbReference type="NCBI Taxonomy" id="1121256"/>
    <lineage>
        <taxon>Bacteria</taxon>
        <taxon>Bacillati</taxon>
        <taxon>Bacillota</taxon>
        <taxon>Clostridia</taxon>
        <taxon>Thermoanaerobacterales</taxon>
        <taxon>Thermoanaerobacteraceae</taxon>
        <taxon>Caldanaerobius</taxon>
    </lineage>
</organism>
<dbReference type="AlphaFoldDB" id="A0A1M4VIN1"/>
<reference evidence="1 2" key="1">
    <citation type="submission" date="2016-11" db="EMBL/GenBank/DDBJ databases">
        <authorList>
            <person name="Jaros S."/>
            <person name="Januszkiewicz K."/>
            <person name="Wedrychowicz H."/>
        </authorList>
    </citation>
    <scope>NUCLEOTIDE SEQUENCE [LARGE SCALE GENOMIC DNA]</scope>
    <source>
        <strain evidence="1 2">DSM 17918</strain>
    </source>
</reference>
<sequence length="125" mass="14913">MRGFESPRIVLMIRDPLWIFCYWDIDQDNLNGETLVLKLDNITRNETTDIVIDKYANNWHIYAGYPDEEFRVRIGTIVGNRFTQIAESNIVRTPRNSPSDIYDEYFSDIFYRHINLHNEMSSKFL</sequence>
<dbReference type="RefSeq" id="WP_073341709.1">
    <property type="nucleotide sequence ID" value="NZ_FQVH01000004.1"/>
</dbReference>
<evidence type="ECO:0008006" key="3">
    <source>
        <dbReference type="Google" id="ProtNLM"/>
    </source>
</evidence>
<name>A0A1M4VIN1_9THEO</name>
<gene>
    <name evidence="1" type="ORF">SAMN02746089_00635</name>
</gene>
<dbReference type="OrthoDB" id="9812700at2"/>
<dbReference type="EMBL" id="FQVH01000004">
    <property type="protein sequence ID" value="SHE68693.1"/>
    <property type="molecule type" value="Genomic_DNA"/>
</dbReference>
<protein>
    <recommendedName>
        <fullName evidence="3">DUF4912 domain-containing protein</fullName>
    </recommendedName>
</protein>
<dbReference type="Pfam" id="PF16258">
    <property type="entry name" value="DUF4912"/>
    <property type="match status" value="1"/>
</dbReference>